<dbReference type="Proteomes" id="UP001600888">
    <property type="component" value="Unassembled WGS sequence"/>
</dbReference>
<name>A0ABR4F8C0_9PEZI</name>
<evidence type="ECO:0000313" key="2">
    <source>
        <dbReference type="EMBL" id="KAL2290755.1"/>
    </source>
</evidence>
<sequence>MYPIGKYKKALSLPSRSPRSTDMSQNCSLSFSDDPLTPKRARKSSLNSSDPITPKRARKWSSNDETLTSDINSEQDVKMEGLPKPDDEERDEYYFGLAGKPRLVARTSHNRWSRPEKTGAYTGQIRKRFAAVLKYKQPEIVARWTKDLVLALIKGLDDCRWSYFFPIRIGLEDTLSSELPTVLLVAVERDSLQWEEGVAIALECRRILQEFKIANIEVEIREGKYAPSAASAEFESQIDTAAWTTFQSRTNELALPMLSSLGYTIGYAEDRKGEGSLGLHLRLGGENSAVYGLTCRHVVSNGRQPNESFKVSEGHKQQNKQYHVQSGDNGFSECFAELAEYQSQLDREIEPLRMTKQRWEDWYQYDESLEHKRPTERQTLRLADLQSRAAYNARVIDLFSKISHKKDRQIGHLAFCPKMELSSEQPGYLKDWALIELDPNKFSSAPDNKVFVGNDKAYWSKDYLDKGFLPLYLQDRDLGCGNPIRVAKRGSKTGLTFGEMNSIEAVVRRQANFKDHFAWELLIVPSSKERVFSDKGDSGSSIFDMNGAVVGLVNGSTADPPEKWRGIPELKKYPGGTVRPEDAEESPNLATWHDGTDITFATPIQWVLDDIARFTGLEPRLA</sequence>
<feature type="compositionally biased region" description="Basic and acidic residues" evidence="1">
    <location>
        <begin position="75"/>
        <end position="87"/>
    </location>
</feature>
<gene>
    <name evidence="2" type="ORF">FJTKL_14743</name>
</gene>
<protein>
    <submittedName>
        <fullName evidence="2">Uncharacterized protein</fullName>
    </submittedName>
</protein>
<accession>A0ABR4F8C0</accession>
<evidence type="ECO:0000313" key="3">
    <source>
        <dbReference type="Proteomes" id="UP001600888"/>
    </source>
</evidence>
<organism evidence="2 3">
    <name type="scientific">Diaporthe vaccinii</name>
    <dbReference type="NCBI Taxonomy" id="105482"/>
    <lineage>
        <taxon>Eukaryota</taxon>
        <taxon>Fungi</taxon>
        <taxon>Dikarya</taxon>
        <taxon>Ascomycota</taxon>
        <taxon>Pezizomycotina</taxon>
        <taxon>Sordariomycetes</taxon>
        <taxon>Sordariomycetidae</taxon>
        <taxon>Diaporthales</taxon>
        <taxon>Diaporthaceae</taxon>
        <taxon>Diaporthe</taxon>
        <taxon>Diaporthe eres species complex</taxon>
    </lineage>
</organism>
<proteinExistence type="predicted"/>
<keyword evidence="3" id="KW-1185">Reference proteome</keyword>
<feature type="compositionally biased region" description="Polar residues" evidence="1">
    <location>
        <begin position="63"/>
        <end position="74"/>
    </location>
</feature>
<feature type="region of interest" description="Disordered" evidence="1">
    <location>
        <begin position="1"/>
        <end position="87"/>
    </location>
</feature>
<comment type="caution">
    <text evidence="2">The sequence shown here is derived from an EMBL/GenBank/DDBJ whole genome shotgun (WGS) entry which is preliminary data.</text>
</comment>
<evidence type="ECO:0000256" key="1">
    <source>
        <dbReference type="SAM" id="MobiDB-lite"/>
    </source>
</evidence>
<dbReference type="EMBL" id="JBAWTH010000008">
    <property type="protein sequence ID" value="KAL2290755.1"/>
    <property type="molecule type" value="Genomic_DNA"/>
</dbReference>
<reference evidence="2 3" key="1">
    <citation type="submission" date="2024-03" db="EMBL/GenBank/DDBJ databases">
        <title>A high-quality draft genome sequence of Diaporthe vaccinii, a causative agent of upright dieback and viscid rot disease in cranberry plants.</title>
        <authorList>
            <person name="Sarrasin M."/>
            <person name="Lang B.F."/>
            <person name="Burger G."/>
        </authorList>
    </citation>
    <scope>NUCLEOTIDE SEQUENCE [LARGE SCALE GENOMIC DNA]</scope>
    <source>
        <strain evidence="2 3">IS7</strain>
    </source>
</reference>
<feature type="compositionally biased region" description="Polar residues" evidence="1">
    <location>
        <begin position="14"/>
        <end position="31"/>
    </location>
</feature>